<dbReference type="AlphaFoldDB" id="A0A0F9M5Q7"/>
<keyword evidence="1" id="KW-0812">Transmembrane</keyword>
<name>A0A0F9M5Q7_9ZZZZ</name>
<evidence type="ECO:0000256" key="1">
    <source>
        <dbReference type="SAM" id="Phobius"/>
    </source>
</evidence>
<protein>
    <submittedName>
        <fullName evidence="2">Uncharacterized protein</fullName>
    </submittedName>
</protein>
<comment type="caution">
    <text evidence="2">The sequence shown here is derived from an EMBL/GenBank/DDBJ whole genome shotgun (WGS) entry which is preliminary data.</text>
</comment>
<organism evidence="2">
    <name type="scientific">marine sediment metagenome</name>
    <dbReference type="NCBI Taxonomy" id="412755"/>
    <lineage>
        <taxon>unclassified sequences</taxon>
        <taxon>metagenomes</taxon>
        <taxon>ecological metagenomes</taxon>
    </lineage>
</organism>
<accession>A0A0F9M5Q7</accession>
<reference evidence="2" key="1">
    <citation type="journal article" date="2015" name="Nature">
        <title>Complex archaea that bridge the gap between prokaryotes and eukaryotes.</title>
        <authorList>
            <person name="Spang A."/>
            <person name="Saw J.H."/>
            <person name="Jorgensen S.L."/>
            <person name="Zaremba-Niedzwiedzka K."/>
            <person name="Martijn J."/>
            <person name="Lind A.E."/>
            <person name="van Eijk R."/>
            <person name="Schleper C."/>
            <person name="Guy L."/>
            <person name="Ettema T.J."/>
        </authorList>
    </citation>
    <scope>NUCLEOTIDE SEQUENCE</scope>
</reference>
<evidence type="ECO:0000313" key="2">
    <source>
        <dbReference type="EMBL" id="KKN02750.1"/>
    </source>
</evidence>
<gene>
    <name evidence="2" type="ORF">LCGC14_1114560</name>
</gene>
<dbReference type="EMBL" id="LAZR01005112">
    <property type="protein sequence ID" value="KKN02750.1"/>
    <property type="molecule type" value="Genomic_DNA"/>
</dbReference>
<sequence>MSELEEINNKLTKVCVHVENTEKTITEMKEEREKHKDVFWNNMNAMKDSLRDEQEARKLADLEIKADAGKMKVRLGIYVTIISTAFGVFVAWIRTKW</sequence>
<keyword evidence="1" id="KW-1133">Transmembrane helix</keyword>
<proteinExistence type="predicted"/>
<feature type="transmembrane region" description="Helical" evidence="1">
    <location>
        <begin position="75"/>
        <end position="93"/>
    </location>
</feature>
<keyword evidence="1" id="KW-0472">Membrane</keyword>